<evidence type="ECO:0000256" key="4">
    <source>
        <dbReference type="ARBA" id="ARBA00022777"/>
    </source>
</evidence>
<organism evidence="8 9">
    <name type="scientific">Angomonas deanei</name>
    <dbReference type="NCBI Taxonomy" id="59799"/>
    <lineage>
        <taxon>Eukaryota</taxon>
        <taxon>Discoba</taxon>
        <taxon>Euglenozoa</taxon>
        <taxon>Kinetoplastea</taxon>
        <taxon>Metakinetoplastina</taxon>
        <taxon>Trypanosomatida</taxon>
        <taxon>Trypanosomatidae</taxon>
        <taxon>Strigomonadinae</taxon>
        <taxon>Angomonas</taxon>
    </lineage>
</organism>
<gene>
    <name evidence="8" type="ORF">ADEAN_000467600</name>
</gene>
<feature type="region of interest" description="Disordered" evidence="6">
    <location>
        <begin position="583"/>
        <end position="617"/>
    </location>
</feature>
<dbReference type="AlphaFoldDB" id="A0A7G2CBP0"/>
<keyword evidence="2" id="KW-0808">Transferase</keyword>
<evidence type="ECO:0000256" key="6">
    <source>
        <dbReference type="SAM" id="MobiDB-lite"/>
    </source>
</evidence>
<keyword evidence="4 8" id="KW-0418">Kinase</keyword>
<dbReference type="PANTHER" id="PTHR45992:SF2">
    <property type="entry name" value="EUKARYOTIC ELONGATION FACTOR 2 KINASE"/>
    <property type="match status" value="1"/>
</dbReference>
<keyword evidence="1" id="KW-0723">Serine/threonine-protein kinase</keyword>
<dbReference type="Pfam" id="PF02816">
    <property type="entry name" value="Alpha_kinase"/>
    <property type="match status" value="1"/>
</dbReference>
<reference evidence="8 9" key="1">
    <citation type="submission" date="2020-08" db="EMBL/GenBank/DDBJ databases">
        <authorList>
            <person name="Newling K."/>
            <person name="Davey J."/>
            <person name="Forrester S."/>
        </authorList>
    </citation>
    <scope>NUCLEOTIDE SEQUENCE [LARGE SCALE GENOMIC DNA]</scope>
    <source>
        <strain evidence="9">Crithidia deanei Carvalho (ATCC PRA-265)</strain>
    </source>
</reference>
<dbReference type="Gene3D" id="3.20.200.10">
    <property type="entry name" value="MHCK/EF2 kinase"/>
    <property type="match status" value="1"/>
</dbReference>
<evidence type="ECO:0000313" key="8">
    <source>
        <dbReference type="EMBL" id="CAD2217198.1"/>
    </source>
</evidence>
<keyword evidence="3" id="KW-0547">Nucleotide-binding</keyword>
<accession>A0A7G2CBP0</accession>
<evidence type="ECO:0000256" key="1">
    <source>
        <dbReference type="ARBA" id="ARBA00022527"/>
    </source>
</evidence>
<dbReference type="EMBL" id="LR877152">
    <property type="protein sequence ID" value="CAD2217198.1"/>
    <property type="molecule type" value="Genomic_DNA"/>
</dbReference>
<feature type="region of interest" description="Disordered" evidence="6">
    <location>
        <begin position="83"/>
        <end position="196"/>
    </location>
</feature>
<dbReference type="SUPFAM" id="SSF56112">
    <property type="entry name" value="Protein kinase-like (PK-like)"/>
    <property type="match status" value="1"/>
</dbReference>
<evidence type="ECO:0000313" key="9">
    <source>
        <dbReference type="Proteomes" id="UP000515908"/>
    </source>
</evidence>
<feature type="compositionally biased region" description="Low complexity" evidence="6">
    <location>
        <begin position="258"/>
        <end position="268"/>
    </location>
</feature>
<dbReference type="GO" id="GO:0005524">
    <property type="term" value="F:ATP binding"/>
    <property type="evidence" value="ECO:0007669"/>
    <property type="project" value="UniProtKB-KW"/>
</dbReference>
<name>A0A7G2CBP0_9TRYP</name>
<dbReference type="OrthoDB" id="301415at2759"/>
<feature type="domain" description="Alpha-type protein kinase" evidence="7">
    <location>
        <begin position="345"/>
        <end position="545"/>
    </location>
</feature>
<dbReference type="VEuPathDB" id="TriTrypDB:ADEAN_000467600"/>
<dbReference type="InterPro" id="IPR051852">
    <property type="entry name" value="Alpha-type_PK"/>
</dbReference>
<feature type="compositionally biased region" description="Basic residues" evidence="6">
    <location>
        <begin position="95"/>
        <end position="134"/>
    </location>
</feature>
<feature type="compositionally biased region" description="Basic and acidic residues" evidence="6">
    <location>
        <begin position="247"/>
        <end position="257"/>
    </location>
</feature>
<feature type="region of interest" description="Disordered" evidence="6">
    <location>
        <begin position="1"/>
        <end position="23"/>
    </location>
</feature>
<dbReference type="GO" id="GO:0004674">
    <property type="term" value="F:protein serine/threonine kinase activity"/>
    <property type="evidence" value="ECO:0007669"/>
    <property type="project" value="UniProtKB-KW"/>
</dbReference>
<dbReference type="PANTHER" id="PTHR45992">
    <property type="entry name" value="EUKARYOTIC ELONGATION FACTOR 2 KINASE-RELATED"/>
    <property type="match status" value="1"/>
</dbReference>
<dbReference type="InterPro" id="IPR004166">
    <property type="entry name" value="a-kinase_dom"/>
</dbReference>
<evidence type="ECO:0000256" key="3">
    <source>
        <dbReference type="ARBA" id="ARBA00022741"/>
    </source>
</evidence>
<evidence type="ECO:0000259" key="7">
    <source>
        <dbReference type="PROSITE" id="PS51158"/>
    </source>
</evidence>
<sequence>MEKNSSPSASPPPAKDVGECSVGPLTTTGVLMVQDVDQVTSGAYDSAHSRANSNLPLTPMLSREFSAFSGTDAKTNAVRSVALPSNQRDNSEIRKKQRRKMKRVRKRKSKMTSTDRKRHAERREKRQARLKHRPSASMQKLPAVLPKSEEITPPLANFTRPTSAAHFSPPPKSKQEPEHFTRSVSPSLSEPREVAKKDEIAAARQPLDEPKEVVAGAGAAAVLALRQAKAEPGKLSLSSSRTSCSSAEERQKGRADQSRSCSSRSYSYSHSRSLHSDRYQAGSSYSDSYSYSYSDSVSFDPRTAVLPFKKGFTNAPPKRLFTDVKFRLPQKLYLEPYAENAFIYEWNLREGCWNKVQTTVVLFPEPFSHGNMRASYYIIDMNRLNCPLVAKRYLKKTVDDSQYFDDVSMHSISGHWARLFNAAGPPKKVKFIPAAVLELPDRPLILALEPQLDGTFKKYNNNCGYVPRDARWTPQAFSHFTYHASNHELLIVDIQGVDDIYTDPQILSPDGEGYGRGNLGAKGIQRFIESHKCNGVCKHLGLPPINAKPTDPKTKQGVVEGGKSKDVVAIESERLPPKVYVKSEQHISTSPTPVAQLAPYPARSPLLGTPSATIPSF</sequence>
<dbReference type="Proteomes" id="UP000515908">
    <property type="component" value="Chromosome 08"/>
</dbReference>
<dbReference type="PROSITE" id="PS51158">
    <property type="entry name" value="ALPHA_KINASE"/>
    <property type="match status" value="1"/>
</dbReference>
<dbReference type="SMART" id="SM00811">
    <property type="entry name" value="Alpha_kinase"/>
    <property type="match status" value="1"/>
</dbReference>
<dbReference type="InterPro" id="IPR011009">
    <property type="entry name" value="Kinase-like_dom_sf"/>
</dbReference>
<evidence type="ECO:0000256" key="2">
    <source>
        <dbReference type="ARBA" id="ARBA00022679"/>
    </source>
</evidence>
<evidence type="ECO:0000256" key="5">
    <source>
        <dbReference type="ARBA" id="ARBA00022840"/>
    </source>
</evidence>
<dbReference type="GO" id="GO:0031037">
    <property type="term" value="P:myosin II filament disassembly"/>
    <property type="evidence" value="ECO:0007669"/>
    <property type="project" value="TreeGrafter"/>
</dbReference>
<proteinExistence type="predicted"/>
<dbReference type="GO" id="GO:1903013">
    <property type="term" value="P:response to differentiation-inducing factor 1"/>
    <property type="evidence" value="ECO:0007669"/>
    <property type="project" value="TreeGrafter"/>
</dbReference>
<dbReference type="Gene3D" id="3.30.200.20">
    <property type="entry name" value="Phosphorylase Kinase, domain 1"/>
    <property type="match status" value="2"/>
</dbReference>
<feature type="compositionally biased region" description="Low complexity" evidence="6">
    <location>
        <begin position="236"/>
        <end position="246"/>
    </location>
</feature>
<feature type="region of interest" description="Disordered" evidence="6">
    <location>
        <begin position="230"/>
        <end position="268"/>
    </location>
</feature>
<keyword evidence="5" id="KW-0067">ATP-binding</keyword>
<protein>
    <submittedName>
        <fullName evidence="8">Alpha-kinase family, putative</fullName>
    </submittedName>
</protein>
<keyword evidence="9" id="KW-1185">Reference proteome</keyword>
<dbReference type="CDD" id="cd16968">
    <property type="entry name" value="Alpha_kinase_MHCK_like"/>
    <property type="match status" value="1"/>
</dbReference>